<reference evidence="4" key="2">
    <citation type="journal article" date="2017" name="J. Anim. Genet.">
        <title>Multiple reference genome sequences of hot pepper reveal the massive evolution of plant disease resistance genes by retroduplication.</title>
        <authorList>
            <person name="Kim S."/>
            <person name="Park J."/>
            <person name="Yeom S.-I."/>
            <person name="Kim Y.-M."/>
            <person name="Seo E."/>
            <person name="Kim K.-T."/>
            <person name="Kim M.-S."/>
            <person name="Lee J.M."/>
            <person name="Cheong K."/>
            <person name="Shin H.-S."/>
            <person name="Kim S.-B."/>
            <person name="Han K."/>
            <person name="Lee J."/>
            <person name="Park M."/>
            <person name="Lee H.-A."/>
            <person name="Lee H.-Y."/>
            <person name="Lee Y."/>
            <person name="Oh S."/>
            <person name="Lee J.H."/>
            <person name="Choi E."/>
            <person name="Choi E."/>
            <person name="Lee S.E."/>
            <person name="Jeon J."/>
            <person name="Kim H."/>
            <person name="Choi G."/>
            <person name="Song H."/>
            <person name="Lee J."/>
            <person name="Lee S.-C."/>
            <person name="Kwon J.-K."/>
            <person name="Lee H.-Y."/>
            <person name="Koo N."/>
            <person name="Hong Y."/>
            <person name="Kim R.W."/>
            <person name="Kang W.-H."/>
            <person name="Huh J.H."/>
            <person name="Kang B.-C."/>
            <person name="Yang T.-J."/>
            <person name="Lee Y.-H."/>
            <person name="Bennetzen J.L."/>
            <person name="Choi D."/>
        </authorList>
    </citation>
    <scope>NUCLEOTIDE SEQUENCE [LARGE SCALE GENOMIC DNA]</scope>
    <source>
        <strain evidence="4">cv. PBC81</strain>
    </source>
</reference>
<evidence type="ECO:0000313" key="3">
    <source>
        <dbReference type="EMBL" id="PHT34949.1"/>
    </source>
</evidence>
<name>A0A2G2VPP3_CAPBA</name>
<protein>
    <submittedName>
        <fullName evidence="3">Uncharacterized protein</fullName>
    </submittedName>
</protein>
<evidence type="ECO:0000256" key="2">
    <source>
        <dbReference type="SAM" id="Phobius"/>
    </source>
</evidence>
<dbReference type="AlphaFoldDB" id="A0A2G2VPP3"/>
<feature type="region of interest" description="Disordered" evidence="1">
    <location>
        <begin position="275"/>
        <end position="298"/>
    </location>
</feature>
<dbReference type="PANTHER" id="PTHR19338:SF39">
    <property type="entry name" value="TOSPOVIRUS RESISTANCE PROTEIN D"/>
    <property type="match status" value="1"/>
</dbReference>
<dbReference type="PANTHER" id="PTHR19338">
    <property type="entry name" value="TRANSLOCASE OF INNER MITOCHONDRIAL MEMBRANE 13 HOMOLOG"/>
    <property type="match status" value="1"/>
</dbReference>
<keyword evidence="2" id="KW-0472">Membrane</keyword>
<comment type="caution">
    <text evidence="3">The sequence shown here is derived from an EMBL/GenBank/DDBJ whole genome shotgun (WGS) entry which is preliminary data.</text>
</comment>
<dbReference type="EMBL" id="MLFT02000011">
    <property type="protein sequence ID" value="PHT34949.1"/>
    <property type="molecule type" value="Genomic_DNA"/>
</dbReference>
<keyword evidence="2" id="KW-0812">Transmembrane</keyword>
<accession>A0A2G2VPP3</accession>
<organism evidence="3 4">
    <name type="scientific">Capsicum baccatum</name>
    <name type="common">Peruvian pepper</name>
    <dbReference type="NCBI Taxonomy" id="33114"/>
    <lineage>
        <taxon>Eukaryota</taxon>
        <taxon>Viridiplantae</taxon>
        <taxon>Streptophyta</taxon>
        <taxon>Embryophyta</taxon>
        <taxon>Tracheophyta</taxon>
        <taxon>Spermatophyta</taxon>
        <taxon>Magnoliopsida</taxon>
        <taxon>eudicotyledons</taxon>
        <taxon>Gunneridae</taxon>
        <taxon>Pentapetalae</taxon>
        <taxon>asterids</taxon>
        <taxon>lamiids</taxon>
        <taxon>Solanales</taxon>
        <taxon>Solanaceae</taxon>
        <taxon>Solanoideae</taxon>
        <taxon>Capsiceae</taxon>
        <taxon>Capsicum</taxon>
    </lineage>
</organism>
<proteinExistence type="predicted"/>
<evidence type="ECO:0000256" key="1">
    <source>
        <dbReference type="SAM" id="MobiDB-lite"/>
    </source>
</evidence>
<reference evidence="3 4" key="1">
    <citation type="journal article" date="2017" name="Genome Biol.">
        <title>New reference genome sequences of hot pepper reveal the massive evolution of plant disease-resistance genes by retroduplication.</title>
        <authorList>
            <person name="Kim S."/>
            <person name="Park J."/>
            <person name="Yeom S.I."/>
            <person name="Kim Y.M."/>
            <person name="Seo E."/>
            <person name="Kim K.T."/>
            <person name="Kim M.S."/>
            <person name="Lee J.M."/>
            <person name="Cheong K."/>
            <person name="Shin H.S."/>
            <person name="Kim S.B."/>
            <person name="Han K."/>
            <person name="Lee J."/>
            <person name="Park M."/>
            <person name="Lee H.A."/>
            <person name="Lee H.Y."/>
            <person name="Lee Y."/>
            <person name="Oh S."/>
            <person name="Lee J.H."/>
            <person name="Choi E."/>
            <person name="Choi E."/>
            <person name="Lee S.E."/>
            <person name="Jeon J."/>
            <person name="Kim H."/>
            <person name="Choi G."/>
            <person name="Song H."/>
            <person name="Lee J."/>
            <person name="Lee S.C."/>
            <person name="Kwon J.K."/>
            <person name="Lee H.Y."/>
            <person name="Koo N."/>
            <person name="Hong Y."/>
            <person name="Kim R.W."/>
            <person name="Kang W.H."/>
            <person name="Huh J.H."/>
            <person name="Kang B.C."/>
            <person name="Yang T.J."/>
            <person name="Lee Y.H."/>
            <person name="Bennetzen J.L."/>
            <person name="Choi D."/>
        </authorList>
    </citation>
    <scope>NUCLEOTIDE SEQUENCE [LARGE SCALE GENOMIC DNA]</scope>
    <source>
        <strain evidence="4">cv. PBC81</strain>
    </source>
</reference>
<keyword evidence="4" id="KW-1185">Reference proteome</keyword>
<keyword evidence="2" id="KW-1133">Transmembrane helix</keyword>
<dbReference type="OrthoDB" id="1321058at2759"/>
<sequence length="315" mass="36205">MVLQNKSDGCKYTLVKTAYNLNFDKFDGSNFLADVNKALERHNGLVSLQNEMEEILDHLRRIKSGGDLDSFKIDQIEKLTMDLRLLRTFVKDVAKVHHKHEILKDFRRRTINFAYEDEVSIDSILLFLLSIMCFVTFFSLPIILKEIKQINAEVTVMWSADVALKPHYVVEPSKHLPSQHSNPVSNNDEIVGFDIATKKLIRHLTRGTSELDVIPTIGMGEQGKMTFVRKGWYEQGIFSTFLSRNKIPSWFTKLVVRSILKENLFEDYYVQTAGSEGGVEEEDDDDDSIIDYDDDDDEDEEATLAEIEEFFGDLC</sequence>
<feature type="transmembrane region" description="Helical" evidence="2">
    <location>
        <begin position="124"/>
        <end position="144"/>
    </location>
</feature>
<evidence type="ECO:0000313" key="4">
    <source>
        <dbReference type="Proteomes" id="UP000224567"/>
    </source>
</evidence>
<gene>
    <name evidence="3" type="ORF">CQW23_26749</name>
</gene>
<dbReference type="Proteomes" id="UP000224567">
    <property type="component" value="Unassembled WGS sequence"/>
</dbReference>
<feature type="compositionally biased region" description="Acidic residues" evidence="1">
    <location>
        <begin position="278"/>
        <end position="298"/>
    </location>
</feature>